<accession>A0A7X0EH58</accession>
<organism evidence="1 2">
    <name type="scientific">Nitrospirillum iridis</name>
    <dbReference type="NCBI Taxonomy" id="765888"/>
    <lineage>
        <taxon>Bacteria</taxon>
        <taxon>Pseudomonadati</taxon>
        <taxon>Pseudomonadota</taxon>
        <taxon>Alphaproteobacteria</taxon>
        <taxon>Rhodospirillales</taxon>
        <taxon>Azospirillaceae</taxon>
        <taxon>Nitrospirillum</taxon>
    </lineage>
</organism>
<name>A0A7X0EH58_9PROT</name>
<dbReference type="AlphaFoldDB" id="A0A7X0EH58"/>
<dbReference type="RefSeq" id="WP_184807316.1">
    <property type="nucleotide sequence ID" value="NZ_JACIIZ010000020.1"/>
</dbReference>
<dbReference type="EMBL" id="JACIIZ010000020">
    <property type="protein sequence ID" value="MBB6254791.1"/>
    <property type="molecule type" value="Genomic_DNA"/>
</dbReference>
<protein>
    <submittedName>
        <fullName evidence="1">Uncharacterized protein</fullName>
    </submittedName>
</protein>
<evidence type="ECO:0000313" key="2">
    <source>
        <dbReference type="Proteomes" id="UP000539175"/>
    </source>
</evidence>
<comment type="caution">
    <text evidence="1">The sequence shown here is derived from an EMBL/GenBank/DDBJ whole genome shotgun (WGS) entry which is preliminary data.</text>
</comment>
<keyword evidence="2" id="KW-1185">Reference proteome</keyword>
<sequence>MELEDRLAVKLLAQAQALLGKAVNETLCTHPDRRLVRALVTEAQAMIAEFGDTYFEDRAGNADGKDQAASG</sequence>
<gene>
    <name evidence="1" type="ORF">FHS74_005382</name>
</gene>
<reference evidence="1 2" key="1">
    <citation type="submission" date="2020-08" db="EMBL/GenBank/DDBJ databases">
        <title>Genomic Encyclopedia of Type Strains, Phase IV (KMG-IV): sequencing the most valuable type-strain genomes for metagenomic binning, comparative biology and taxonomic classification.</title>
        <authorList>
            <person name="Goeker M."/>
        </authorList>
    </citation>
    <scope>NUCLEOTIDE SEQUENCE [LARGE SCALE GENOMIC DNA]</scope>
    <source>
        <strain evidence="1 2">DSM 22198</strain>
    </source>
</reference>
<proteinExistence type="predicted"/>
<dbReference type="Proteomes" id="UP000539175">
    <property type="component" value="Unassembled WGS sequence"/>
</dbReference>
<evidence type="ECO:0000313" key="1">
    <source>
        <dbReference type="EMBL" id="MBB6254791.1"/>
    </source>
</evidence>